<dbReference type="RefSeq" id="WP_146986744.1">
    <property type="nucleotide sequence ID" value="NZ_VITY01000005.1"/>
</dbReference>
<evidence type="ECO:0000259" key="11">
    <source>
        <dbReference type="SMART" id="SM00829"/>
    </source>
</evidence>
<evidence type="ECO:0000256" key="5">
    <source>
        <dbReference type="ARBA" id="ARBA00022946"/>
    </source>
</evidence>
<name>A0A560LY39_9BRAD</name>
<dbReference type="SMART" id="SM00829">
    <property type="entry name" value="PKS_ER"/>
    <property type="match status" value="1"/>
</dbReference>
<dbReference type="InterPro" id="IPR036291">
    <property type="entry name" value="NAD(P)-bd_dom_sf"/>
</dbReference>
<dbReference type="Pfam" id="PF08240">
    <property type="entry name" value="ADH_N"/>
    <property type="match status" value="1"/>
</dbReference>
<dbReference type="PANTHER" id="PTHR43981">
    <property type="entry name" value="ENOYL-[ACYL-CARRIER-PROTEIN] REDUCTASE, MITOCHONDRIAL"/>
    <property type="match status" value="1"/>
</dbReference>
<protein>
    <recommendedName>
        <fullName evidence="9">enoyl-[acyl-carrier-protein] reductase</fullName>
        <ecNumber evidence="9">1.3.1.104</ecNumber>
    </recommendedName>
</protein>
<comment type="similarity">
    <text evidence="1">Belongs to the zinc-containing alcohol dehydrogenase family. Quinone oxidoreductase subfamily.</text>
</comment>
<keyword evidence="2" id="KW-0444">Lipid biosynthesis</keyword>
<keyword evidence="6" id="KW-0560">Oxidoreductase</keyword>
<dbReference type="GO" id="GO:0006633">
    <property type="term" value="P:fatty acid biosynthetic process"/>
    <property type="evidence" value="ECO:0007669"/>
    <property type="project" value="UniProtKB-KW"/>
</dbReference>
<dbReference type="Proteomes" id="UP000321304">
    <property type="component" value="Unassembled WGS sequence"/>
</dbReference>
<sequence length="328" mass="34759">MKAVQVVAFGRPAEVVKLNEVPDVGSPGPNEVVVAVEAAPINNSDFMIMAGRYGYLPTPPATLGIEGVGRVIAAGAQVKHLREGDRTLVPFMIPTWTERLKFTPSWQRPLPETADIRQLSMIAVNPATAYLLLTDFVKVPRGGWVIQNGANSATARAVIAIARSLGLKTVNIVRREEVVDEVKAVGGDIVLVDGPDLAKRVAKETGKAPIQLALDVVGGSSALNLMNCLAPKGVLVIYSAMSGQPFSGSALSVIFNEVSVRGFWLAHWSKTATDDAMATMYDHLVPMVASGAISAPVVGSYRLEDFSQAIAQASAFKGKVIFTPNQAA</sequence>
<evidence type="ECO:0000313" key="13">
    <source>
        <dbReference type="Proteomes" id="UP000321304"/>
    </source>
</evidence>
<comment type="catalytic activity">
    <reaction evidence="10">
        <text>a 2,3-saturated acyl-[ACP] + NADP(+) = a (2E)-enoyl-[ACP] + NADPH + H(+)</text>
        <dbReference type="Rhea" id="RHEA:22564"/>
        <dbReference type="Rhea" id="RHEA-COMP:9925"/>
        <dbReference type="Rhea" id="RHEA-COMP:9926"/>
        <dbReference type="ChEBI" id="CHEBI:15378"/>
        <dbReference type="ChEBI" id="CHEBI:57783"/>
        <dbReference type="ChEBI" id="CHEBI:58349"/>
        <dbReference type="ChEBI" id="CHEBI:78784"/>
        <dbReference type="ChEBI" id="CHEBI:78785"/>
        <dbReference type="EC" id="1.3.1.104"/>
    </reaction>
</comment>
<evidence type="ECO:0000256" key="2">
    <source>
        <dbReference type="ARBA" id="ARBA00022516"/>
    </source>
</evidence>
<evidence type="ECO:0000256" key="1">
    <source>
        <dbReference type="ARBA" id="ARBA00010371"/>
    </source>
</evidence>
<keyword evidence="5" id="KW-0809">Transit peptide</keyword>
<proteinExistence type="inferred from homology"/>
<feature type="domain" description="Enoyl reductase (ER)" evidence="11">
    <location>
        <begin position="10"/>
        <end position="322"/>
    </location>
</feature>
<reference evidence="12 13" key="1">
    <citation type="submission" date="2019-06" db="EMBL/GenBank/DDBJ databases">
        <title>Genomic Encyclopedia of Type Strains, Phase IV (KMG-V): Genome sequencing to study the core and pangenomes of soil and plant-associated prokaryotes.</title>
        <authorList>
            <person name="Whitman W."/>
        </authorList>
    </citation>
    <scope>NUCLEOTIDE SEQUENCE [LARGE SCALE GENOMIC DNA]</scope>
    <source>
        <strain evidence="12 13">BR 10355</strain>
    </source>
</reference>
<organism evidence="12 13">
    <name type="scientific">Bradyrhizobium macuxiense</name>
    <dbReference type="NCBI Taxonomy" id="1755647"/>
    <lineage>
        <taxon>Bacteria</taxon>
        <taxon>Pseudomonadati</taxon>
        <taxon>Pseudomonadota</taxon>
        <taxon>Alphaproteobacteria</taxon>
        <taxon>Hyphomicrobiales</taxon>
        <taxon>Nitrobacteraceae</taxon>
        <taxon>Bradyrhizobium</taxon>
    </lineage>
</organism>
<dbReference type="SUPFAM" id="SSF51735">
    <property type="entry name" value="NAD(P)-binding Rossmann-fold domains"/>
    <property type="match status" value="1"/>
</dbReference>
<keyword evidence="4" id="KW-0521">NADP</keyword>
<dbReference type="CDD" id="cd05282">
    <property type="entry name" value="ETR_like"/>
    <property type="match status" value="1"/>
</dbReference>
<evidence type="ECO:0000256" key="3">
    <source>
        <dbReference type="ARBA" id="ARBA00022832"/>
    </source>
</evidence>
<dbReference type="InterPro" id="IPR051034">
    <property type="entry name" value="Mito_Enoyl-ACP_Reductase"/>
</dbReference>
<dbReference type="InterPro" id="IPR013149">
    <property type="entry name" value="ADH-like_C"/>
</dbReference>
<keyword evidence="8" id="KW-0275">Fatty acid biosynthesis</keyword>
<comment type="caution">
    <text evidence="12">The sequence shown here is derived from an EMBL/GenBank/DDBJ whole genome shotgun (WGS) entry which is preliminary data.</text>
</comment>
<evidence type="ECO:0000256" key="7">
    <source>
        <dbReference type="ARBA" id="ARBA00023098"/>
    </source>
</evidence>
<evidence type="ECO:0000313" key="12">
    <source>
        <dbReference type="EMBL" id="TWC00372.1"/>
    </source>
</evidence>
<evidence type="ECO:0000256" key="9">
    <source>
        <dbReference type="ARBA" id="ARBA00038963"/>
    </source>
</evidence>
<keyword evidence="7" id="KW-0443">Lipid metabolism</keyword>
<dbReference type="Pfam" id="PF00107">
    <property type="entry name" value="ADH_zinc_N"/>
    <property type="match status" value="1"/>
</dbReference>
<dbReference type="Gene3D" id="3.90.180.10">
    <property type="entry name" value="Medium-chain alcohol dehydrogenases, catalytic domain"/>
    <property type="match status" value="1"/>
</dbReference>
<dbReference type="InterPro" id="IPR020843">
    <property type="entry name" value="ER"/>
</dbReference>
<dbReference type="AlphaFoldDB" id="A0A560LY39"/>
<evidence type="ECO:0000256" key="10">
    <source>
        <dbReference type="ARBA" id="ARBA00048843"/>
    </source>
</evidence>
<accession>A0A560LY39</accession>
<dbReference type="GO" id="GO:0141148">
    <property type="term" value="F:enoyl-[acyl-carrier-protein] reductase (NADPH) activity"/>
    <property type="evidence" value="ECO:0007669"/>
    <property type="project" value="UniProtKB-EC"/>
</dbReference>
<dbReference type="Gene3D" id="3.40.50.720">
    <property type="entry name" value="NAD(P)-binding Rossmann-like Domain"/>
    <property type="match status" value="1"/>
</dbReference>
<dbReference type="SUPFAM" id="SSF50129">
    <property type="entry name" value="GroES-like"/>
    <property type="match status" value="1"/>
</dbReference>
<evidence type="ECO:0000256" key="8">
    <source>
        <dbReference type="ARBA" id="ARBA00023160"/>
    </source>
</evidence>
<dbReference type="EC" id="1.3.1.104" evidence="9"/>
<dbReference type="OrthoDB" id="9788224at2"/>
<evidence type="ECO:0000256" key="6">
    <source>
        <dbReference type="ARBA" id="ARBA00023002"/>
    </source>
</evidence>
<keyword evidence="3" id="KW-0276">Fatty acid metabolism</keyword>
<evidence type="ECO:0000256" key="4">
    <source>
        <dbReference type="ARBA" id="ARBA00022857"/>
    </source>
</evidence>
<dbReference type="EMBL" id="VITY01000005">
    <property type="protein sequence ID" value="TWC00372.1"/>
    <property type="molecule type" value="Genomic_DNA"/>
</dbReference>
<dbReference type="InterPro" id="IPR011032">
    <property type="entry name" value="GroES-like_sf"/>
</dbReference>
<gene>
    <name evidence="12" type="ORF">FBZ93_105169</name>
</gene>
<keyword evidence="13" id="KW-1185">Reference proteome</keyword>
<dbReference type="InterPro" id="IPR013154">
    <property type="entry name" value="ADH-like_N"/>
</dbReference>
<dbReference type="PANTHER" id="PTHR43981:SF2">
    <property type="entry name" value="ENOYL-[ACYL-CARRIER-PROTEIN] REDUCTASE, MITOCHONDRIAL"/>
    <property type="match status" value="1"/>
</dbReference>